<accession>A0ABP0YY58</accession>
<dbReference type="EMBL" id="OZ021740">
    <property type="protein sequence ID" value="CAK9324490.1"/>
    <property type="molecule type" value="Genomic_DNA"/>
</dbReference>
<gene>
    <name evidence="1" type="ORF">CITCOLO1_LOCUS16727</name>
</gene>
<evidence type="ECO:0000313" key="1">
    <source>
        <dbReference type="EMBL" id="CAK9324490.1"/>
    </source>
</evidence>
<keyword evidence="2" id="KW-1185">Reference proteome</keyword>
<evidence type="ECO:0000313" key="2">
    <source>
        <dbReference type="Proteomes" id="UP001642487"/>
    </source>
</evidence>
<dbReference type="Proteomes" id="UP001642487">
    <property type="component" value="Chromosome 6"/>
</dbReference>
<organism evidence="1 2">
    <name type="scientific">Citrullus colocynthis</name>
    <name type="common">colocynth</name>
    <dbReference type="NCBI Taxonomy" id="252529"/>
    <lineage>
        <taxon>Eukaryota</taxon>
        <taxon>Viridiplantae</taxon>
        <taxon>Streptophyta</taxon>
        <taxon>Embryophyta</taxon>
        <taxon>Tracheophyta</taxon>
        <taxon>Spermatophyta</taxon>
        <taxon>Magnoliopsida</taxon>
        <taxon>eudicotyledons</taxon>
        <taxon>Gunneridae</taxon>
        <taxon>Pentapetalae</taxon>
        <taxon>rosids</taxon>
        <taxon>fabids</taxon>
        <taxon>Cucurbitales</taxon>
        <taxon>Cucurbitaceae</taxon>
        <taxon>Benincaseae</taxon>
        <taxon>Citrullus</taxon>
    </lineage>
</organism>
<sequence length="117" mass="13632">MTMGLNISEWANTKVKLVPFYCFILFFSPFSPSPTLSSTYSRFHACREPVIPLPALSGTPPQPFFPIRIPHTFNFPADRLPKPFLGAWTVDFEAQCSFNRCTELFNGFFFFRWNWHI</sequence>
<name>A0ABP0YY58_9ROSI</name>
<protein>
    <submittedName>
        <fullName evidence="1">Uncharacterized protein</fullName>
    </submittedName>
</protein>
<proteinExistence type="predicted"/>
<reference evidence="1 2" key="1">
    <citation type="submission" date="2024-03" db="EMBL/GenBank/DDBJ databases">
        <authorList>
            <person name="Gkanogiannis A."/>
            <person name="Becerra Lopez-Lavalle L."/>
        </authorList>
    </citation>
    <scope>NUCLEOTIDE SEQUENCE [LARGE SCALE GENOMIC DNA]</scope>
</reference>